<dbReference type="InterPro" id="IPR036388">
    <property type="entry name" value="WH-like_DNA-bd_sf"/>
</dbReference>
<dbReference type="GO" id="GO:0000156">
    <property type="term" value="F:phosphorelay response regulator activity"/>
    <property type="evidence" value="ECO:0007669"/>
    <property type="project" value="TreeGrafter"/>
</dbReference>
<dbReference type="GO" id="GO:0000976">
    <property type="term" value="F:transcription cis-regulatory region binding"/>
    <property type="evidence" value="ECO:0007669"/>
    <property type="project" value="TreeGrafter"/>
</dbReference>
<dbReference type="GO" id="GO:0006355">
    <property type="term" value="P:regulation of DNA-templated transcription"/>
    <property type="evidence" value="ECO:0007669"/>
    <property type="project" value="InterPro"/>
</dbReference>
<dbReference type="PANTHER" id="PTHR48111:SF1">
    <property type="entry name" value="TWO-COMPONENT RESPONSE REGULATOR ORR33"/>
    <property type="match status" value="1"/>
</dbReference>
<dbReference type="InterPro" id="IPR016032">
    <property type="entry name" value="Sig_transdc_resp-reg_C-effctor"/>
</dbReference>
<gene>
    <name evidence="8" type="ORF">GM668_02095</name>
</gene>
<dbReference type="SUPFAM" id="SSF52172">
    <property type="entry name" value="CheY-like"/>
    <property type="match status" value="1"/>
</dbReference>
<evidence type="ECO:0000256" key="5">
    <source>
        <dbReference type="ARBA" id="ARBA00023163"/>
    </source>
</evidence>
<keyword evidence="1 6" id="KW-0597">Phosphoprotein</keyword>
<proteinExistence type="predicted"/>
<keyword evidence="9" id="KW-1185">Reference proteome</keyword>
<dbReference type="InterPro" id="IPR000792">
    <property type="entry name" value="Tscrpt_reg_LuxR_C"/>
</dbReference>
<keyword evidence="5" id="KW-0804">Transcription</keyword>
<dbReference type="Gene3D" id="1.10.10.10">
    <property type="entry name" value="Winged helix-like DNA-binding domain superfamily/Winged helix DNA-binding domain"/>
    <property type="match status" value="1"/>
</dbReference>
<dbReference type="RefSeq" id="WP_155437261.1">
    <property type="nucleotide sequence ID" value="NZ_WNLA01000001.1"/>
</dbReference>
<comment type="caution">
    <text evidence="8">The sequence shown here is derived from an EMBL/GenBank/DDBJ whole genome shotgun (WGS) entry which is preliminary data.</text>
</comment>
<dbReference type="Proteomes" id="UP000484015">
    <property type="component" value="Unassembled WGS sequence"/>
</dbReference>
<accession>A0A6L6PTP8</accession>
<evidence type="ECO:0000256" key="6">
    <source>
        <dbReference type="PROSITE-ProRule" id="PRU00169"/>
    </source>
</evidence>
<dbReference type="SUPFAM" id="SSF46894">
    <property type="entry name" value="C-terminal effector domain of the bipartite response regulators"/>
    <property type="match status" value="1"/>
</dbReference>
<dbReference type="OrthoDB" id="8874570at2"/>
<reference evidence="8 9" key="1">
    <citation type="submission" date="2019-11" db="EMBL/GenBank/DDBJ databases">
        <title>Type strains purchased from KCTC, JCM and DSMZ.</title>
        <authorList>
            <person name="Lu H."/>
        </authorList>
    </citation>
    <scope>NUCLEOTIDE SEQUENCE [LARGE SCALE GENOMIC DNA]</scope>
    <source>
        <strain evidence="8 9">KCTC 42409</strain>
    </source>
</reference>
<dbReference type="AlphaFoldDB" id="A0A6L6PTP8"/>
<dbReference type="InterPro" id="IPR039420">
    <property type="entry name" value="WalR-like"/>
</dbReference>
<dbReference type="InterPro" id="IPR011006">
    <property type="entry name" value="CheY-like_superfamily"/>
</dbReference>
<dbReference type="CDD" id="cd19920">
    <property type="entry name" value="REC_PA4781-like"/>
    <property type="match status" value="1"/>
</dbReference>
<dbReference type="GO" id="GO:0005829">
    <property type="term" value="C:cytosol"/>
    <property type="evidence" value="ECO:0007669"/>
    <property type="project" value="TreeGrafter"/>
</dbReference>
<feature type="modified residue" description="4-aspartylphosphate" evidence="6">
    <location>
        <position position="60"/>
    </location>
</feature>
<evidence type="ECO:0000256" key="3">
    <source>
        <dbReference type="ARBA" id="ARBA00023015"/>
    </source>
</evidence>
<keyword evidence="4" id="KW-0238">DNA-binding</keyword>
<evidence type="ECO:0000256" key="1">
    <source>
        <dbReference type="ARBA" id="ARBA00022553"/>
    </source>
</evidence>
<dbReference type="SMART" id="SM00421">
    <property type="entry name" value="HTH_LUXR"/>
    <property type="match status" value="1"/>
</dbReference>
<dbReference type="Pfam" id="PF00196">
    <property type="entry name" value="GerE"/>
    <property type="match status" value="1"/>
</dbReference>
<keyword evidence="3" id="KW-0805">Transcription regulation</keyword>
<name>A0A6L6PTP8_9BURK</name>
<dbReference type="EMBL" id="WNLA01000001">
    <property type="protein sequence ID" value="MTW00870.1"/>
    <property type="molecule type" value="Genomic_DNA"/>
</dbReference>
<dbReference type="PANTHER" id="PTHR48111">
    <property type="entry name" value="REGULATOR OF RPOS"/>
    <property type="match status" value="1"/>
</dbReference>
<dbReference type="InterPro" id="IPR001789">
    <property type="entry name" value="Sig_transdc_resp-reg_receiver"/>
</dbReference>
<feature type="domain" description="Response regulatory" evidence="7">
    <location>
        <begin position="11"/>
        <end position="127"/>
    </location>
</feature>
<dbReference type="GO" id="GO:0032993">
    <property type="term" value="C:protein-DNA complex"/>
    <property type="evidence" value="ECO:0007669"/>
    <property type="project" value="TreeGrafter"/>
</dbReference>
<dbReference type="PROSITE" id="PS50110">
    <property type="entry name" value="RESPONSE_REGULATORY"/>
    <property type="match status" value="1"/>
</dbReference>
<evidence type="ECO:0000259" key="7">
    <source>
        <dbReference type="PROSITE" id="PS50110"/>
    </source>
</evidence>
<dbReference type="SMART" id="SM00448">
    <property type="entry name" value="REC"/>
    <property type="match status" value="1"/>
</dbReference>
<evidence type="ECO:0000313" key="8">
    <source>
        <dbReference type="EMBL" id="MTW00870.1"/>
    </source>
</evidence>
<dbReference type="Pfam" id="PF00072">
    <property type="entry name" value="Response_reg"/>
    <property type="match status" value="1"/>
</dbReference>
<evidence type="ECO:0000256" key="2">
    <source>
        <dbReference type="ARBA" id="ARBA00023012"/>
    </source>
</evidence>
<evidence type="ECO:0000313" key="9">
    <source>
        <dbReference type="Proteomes" id="UP000484015"/>
    </source>
</evidence>
<sequence length="321" mass="34972">MSINPRRPGHVVLIVDDAPENLAALHDTLDESGYTVLAATSGTAALDQATRELPDLILLDATMPNMDGFETCRRLRTQQATRNIPVIFMTGPVESGETAAAFDAGGTDYITKPIRQNDMLARVAAHMPAARKQNQARNAMDAFGNALLAVTPHNGRIVWQTPLARQWMQEYFALKGAGGGSELRTMPLALAAWLAATAQARRQGHDYPPLSVMRGVSRLEFTAADLSNNEQWMIVLREESECAQVQALMALFRMTLREAEVLHWLSRGRTTQDIGLLLGATPQLVDSYCAQICSKLHVETRGAAAALAMDRLRAGVAEALI</sequence>
<dbReference type="Gene3D" id="3.40.50.2300">
    <property type="match status" value="1"/>
</dbReference>
<organism evidence="8 9">
    <name type="scientific">Pseudoduganella ginsengisoli</name>
    <dbReference type="NCBI Taxonomy" id="1462440"/>
    <lineage>
        <taxon>Bacteria</taxon>
        <taxon>Pseudomonadati</taxon>
        <taxon>Pseudomonadota</taxon>
        <taxon>Betaproteobacteria</taxon>
        <taxon>Burkholderiales</taxon>
        <taxon>Oxalobacteraceae</taxon>
        <taxon>Telluria group</taxon>
        <taxon>Pseudoduganella</taxon>
    </lineage>
</organism>
<evidence type="ECO:0000256" key="4">
    <source>
        <dbReference type="ARBA" id="ARBA00023125"/>
    </source>
</evidence>
<keyword evidence="2" id="KW-0902">Two-component regulatory system</keyword>
<protein>
    <submittedName>
        <fullName evidence="8">Response regulator</fullName>
    </submittedName>
</protein>